<proteinExistence type="predicted"/>
<dbReference type="EMBL" id="JATM01000001">
    <property type="protein sequence ID" value="OOL19636.1"/>
    <property type="molecule type" value="Genomic_DNA"/>
</dbReference>
<comment type="caution">
    <text evidence="1">The sequence shown here is derived from an EMBL/GenBank/DDBJ whole genome shotgun (WGS) entry which is preliminary data.</text>
</comment>
<gene>
    <name evidence="1" type="ORF">AL01_01275</name>
</gene>
<sequence>MKIHLGVIEQVHGGGKDDPLTTSKLAEILEQEYGIFSGFVAANAEWINEQIAEAMAGAAASALVSNEGVALPLERVAADLAHRLQQAITTGQIERLDLGPGKVPTQAALMGINHRFKSGLNNVSPGQKAAFLEEQKTLPRGERASPVGDRRPSFVDTGILLGSIRGWAE</sequence>
<evidence type="ECO:0000313" key="1">
    <source>
        <dbReference type="EMBL" id="OOL19636.1"/>
    </source>
</evidence>
<name>A0A1S8GRF2_9PROT</name>
<dbReference type="RefSeq" id="WP_077395454.1">
    <property type="nucleotide sequence ID" value="NZ_JATM01000001.1"/>
</dbReference>
<evidence type="ECO:0000313" key="2">
    <source>
        <dbReference type="Proteomes" id="UP000200980"/>
    </source>
</evidence>
<protein>
    <submittedName>
        <fullName evidence="1">Uncharacterized protein</fullName>
    </submittedName>
</protein>
<dbReference type="STRING" id="1539051.AL01_01275"/>
<accession>A0A1S8GRF2</accession>
<dbReference type="OrthoDB" id="9806951at2"/>
<organism evidence="1 2">
    <name type="scientific">Bombella intestini</name>
    <dbReference type="NCBI Taxonomy" id="1539051"/>
    <lineage>
        <taxon>Bacteria</taxon>
        <taxon>Pseudomonadati</taxon>
        <taxon>Pseudomonadota</taxon>
        <taxon>Alphaproteobacteria</taxon>
        <taxon>Acetobacterales</taxon>
        <taxon>Acetobacteraceae</taxon>
        <taxon>Bombella</taxon>
    </lineage>
</organism>
<keyword evidence="2" id="KW-1185">Reference proteome</keyword>
<reference evidence="1 2" key="1">
    <citation type="journal article" date="2016" name="PLoS ONE">
        <title>Whole-Genome Sequence Analysis of Bombella intestini LMG 28161T, a Novel Acetic Acid Bacterium Isolated from the Crop of a Red-Tailed Bumble Bee, Bombus lapidarius.</title>
        <authorList>
            <person name="Li L."/>
            <person name="Illeghems K."/>
            <person name="Van Kerrebroeck S."/>
            <person name="Borremans W."/>
            <person name="Cleenwerck I."/>
            <person name="Smagghe G."/>
            <person name="De Vuyst L."/>
            <person name="Vandamme P."/>
        </authorList>
    </citation>
    <scope>NUCLEOTIDE SEQUENCE [LARGE SCALE GENOMIC DNA]</scope>
    <source>
        <strain evidence="1 2">R-52487</strain>
    </source>
</reference>
<dbReference type="AlphaFoldDB" id="A0A1S8GRF2"/>
<dbReference type="Proteomes" id="UP000200980">
    <property type="component" value="Unassembled WGS sequence"/>
</dbReference>